<dbReference type="AlphaFoldDB" id="A0A0F8Z7Z4"/>
<comment type="caution">
    <text evidence="1">The sequence shown here is derived from an EMBL/GenBank/DDBJ whole genome shotgun (WGS) entry which is preliminary data.</text>
</comment>
<gene>
    <name evidence="1" type="ORF">LCGC14_2728870</name>
</gene>
<name>A0A0F8Z7Z4_9ZZZZ</name>
<evidence type="ECO:0000313" key="1">
    <source>
        <dbReference type="EMBL" id="KKK89862.1"/>
    </source>
</evidence>
<accession>A0A0F8Z7Z4</accession>
<dbReference type="EMBL" id="LAZR01049344">
    <property type="protein sequence ID" value="KKK89862.1"/>
    <property type="molecule type" value="Genomic_DNA"/>
</dbReference>
<proteinExistence type="predicted"/>
<evidence type="ECO:0008006" key="2">
    <source>
        <dbReference type="Google" id="ProtNLM"/>
    </source>
</evidence>
<sequence length="140" mass="13978">MADEATNIVLLGNKGDPIEVIVATGTAIAKNSVMRLSADPQTAAIGASGGIMIGILSEEKTATDGKTKLAVLTHCIADLTCGAGETMVLGAPVHMGAVVNEVDVATVDTIVATALVVGQALETVGNNGTGAVLINVGKRR</sequence>
<organism evidence="1">
    <name type="scientific">marine sediment metagenome</name>
    <dbReference type="NCBI Taxonomy" id="412755"/>
    <lineage>
        <taxon>unclassified sequences</taxon>
        <taxon>metagenomes</taxon>
        <taxon>ecological metagenomes</taxon>
    </lineage>
</organism>
<reference evidence="1" key="1">
    <citation type="journal article" date="2015" name="Nature">
        <title>Complex archaea that bridge the gap between prokaryotes and eukaryotes.</title>
        <authorList>
            <person name="Spang A."/>
            <person name="Saw J.H."/>
            <person name="Jorgensen S.L."/>
            <person name="Zaremba-Niedzwiedzka K."/>
            <person name="Martijn J."/>
            <person name="Lind A.E."/>
            <person name="van Eijk R."/>
            <person name="Schleper C."/>
            <person name="Guy L."/>
            <person name="Ettema T.J."/>
        </authorList>
    </citation>
    <scope>NUCLEOTIDE SEQUENCE</scope>
</reference>
<protein>
    <recommendedName>
        <fullName evidence="2">DUF2190 domain-containing protein</fullName>
    </recommendedName>
</protein>